<dbReference type="Proteomes" id="UP001597285">
    <property type="component" value="Unassembled WGS sequence"/>
</dbReference>
<comment type="caution">
    <text evidence="2">The sequence shown here is derived from an EMBL/GenBank/DDBJ whole genome shotgun (WGS) entry which is preliminary data.</text>
</comment>
<sequence>MNCEGLLIGEVYSENLGDGIICETVASLIRKEYPNCTLVMGDISGKKGYEDNQNTKKSHAKLFNFNRHFHSAIEYPLYLLLNSSKGKKTFIQDICDDDYDIAVFAGGQLLFNHFIIPISRYVRALSEKGVPVVFHSCGLGKIKGRQLKELLKKTLLKENVISVSLRDNLETFQKEIMSNDEIEVQQTYDTALWCSEEYGVRKEPSERIGLGVMHLAGRKKQMIKFWLNVVAELDKQDLKWQLFCNGDPADEELAKEIASSYNRSHPQGKSDLAAPRPMTGEDLVRQIAGYHSILSFRLHSHIVACSLGIPSLAVGWDKKVKYFFQAIGQPERVFTHEDPVSEIVKKLEQLNGEKYDLKKIQLQKQAVLDQLYDSIENALTHQVRDSFSEKEQKKSIC</sequence>
<organism evidence="2 3">
    <name type="scientific">Carnobacterium antarcticum</name>
    <dbReference type="NCBI Taxonomy" id="2126436"/>
    <lineage>
        <taxon>Bacteria</taxon>
        <taxon>Bacillati</taxon>
        <taxon>Bacillota</taxon>
        <taxon>Bacilli</taxon>
        <taxon>Lactobacillales</taxon>
        <taxon>Carnobacteriaceae</taxon>
        <taxon>Carnobacterium</taxon>
    </lineage>
</organism>
<evidence type="ECO:0000313" key="3">
    <source>
        <dbReference type="Proteomes" id="UP001597285"/>
    </source>
</evidence>
<dbReference type="InterPro" id="IPR007345">
    <property type="entry name" value="Polysacch_pyruvyl_Trfase"/>
</dbReference>
<reference evidence="3" key="1">
    <citation type="journal article" date="2019" name="Int. J. Syst. Evol. Microbiol.">
        <title>The Global Catalogue of Microorganisms (GCM) 10K type strain sequencing project: providing services to taxonomists for standard genome sequencing and annotation.</title>
        <authorList>
            <consortium name="The Broad Institute Genomics Platform"/>
            <consortium name="The Broad Institute Genome Sequencing Center for Infectious Disease"/>
            <person name="Wu L."/>
            <person name="Ma J."/>
        </authorList>
    </citation>
    <scope>NUCLEOTIDE SEQUENCE [LARGE SCALE GENOMIC DNA]</scope>
    <source>
        <strain evidence="3">KCTC 42143</strain>
    </source>
</reference>
<keyword evidence="2" id="KW-0808">Transferase</keyword>
<dbReference type="PANTHER" id="PTHR36836:SF1">
    <property type="entry name" value="COLANIC ACID BIOSYNTHESIS PROTEIN WCAK"/>
    <property type="match status" value="1"/>
</dbReference>
<accession>A0ABW4NNW2</accession>
<keyword evidence="3" id="KW-1185">Reference proteome</keyword>
<feature type="domain" description="Polysaccharide pyruvyl transferase" evidence="1">
    <location>
        <begin position="15"/>
        <end position="317"/>
    </location>
</feature>
<dbReference type="PANTHER" id="PTHR36836">
    <property type="entry name" value="COLANIC ACID BIOSYNTHESIS PROTEIN WCAK"/>
    <property type="match status" value="1"/>
</dbReference>
<dbReference type="EMBL" id="JBHUFF010000013">
    <property type="protein sequence ID" value="MFD1799451.1"/>
    <property type="molecule type" value="Genomic_DNA"/>
</dbReference>
<gene>
    <name evidence="2" type="ORF">ACFSBK_06255</name>
</gene>
<protein>
    <submittedName>
        <fullName evidence="2">Polysaccharide pyruvyl transferase family protein</fullName>
    </submittedName>
</protein>
<name>A0ABW4NNW2_9LACT</name>
<dbReference type="Pfam" id="PF04230">
    <property type="entry name" value="PS_pyruv_trans"/>
    <property type="match status" value="1"/>
</dbReference>
<dbReference type="RefSeq" id="WP_058918359.1">
    <property type="nucleotide sequence ID" value="NZ_JBHSQC010000025.1"/>
</dbReference>
<evidence type="ECO:0000313" key="2">
    <source>
        <dbReference type="EMBL" id="MFD1799451.1"/>
    </source>
</evidence>
<dbReference type="GO" id="GO:0016740">
    <property type="term" value="F:transferase activity"/>
    <property type="evidence" value="ECO:0007669"/>
    <property type="project" value="UniProtKB-KW"/>
</dbReference>
<proteinExistence type="predicted"/>
<evidence type="ECO:0000259" key="1">
    <source>
        <dbReference type="Pfam" id="PF04230"/>
    </source>
</evidence>